<keyword evidence="9" id="KW-1185">Reference proteome</keyword>
<dbReference type="InterPro" id="IPR037185">
    <property type="entry name" value="EmrE-like"/>
</dbReference>
<feature type="transmembrane region" description="Helical" evidence="6">
    <location>
        <begin position="85"/>
        <end position="108"/>
    </location>
</feature>
<dbReference type="InterPro" id="IPR030184">
    <property type="entry name" value="WAT1-related"/>
</dbReference>
<name>A0AAW1WJQ9_RUBAR</name>
<evidence type="ECO:0000256" key="4">
    <source>
        <dbReference type="ARBA" id="ARBA00022989"/>
    </source>
</evidence>
<dbReference type="Pfam" id="PF00892">
    <property type="entry name" value="EamA"/>
    <property type="match status" value="1"/>
</dbReference>
<comment type="similarity">
    <text evidence="2 6">Belongs to the drug/metabolite transporter (DMT) superfamily. Plant drug/metabolite exporter (P-DME) (TC 2.A.7.4) family.</text>
</comment>
<dbReference type="GO" id="GO:0016020">
    <property type="term" value="C:membrane"/>
    <property type="evidence" value="ECO:0007669"/>
    <property type="project" value="UniProtKB-SubCell"/>
</dbReference>
<feature type="transmembrane region" description="Helical" evidence="6">
    <location>
        <begin position="194"/>
        <end position="214"/>
    </location>
</feature>
<feature type="transmembrane region" description="Helical" evidence="6">
    <location>
        <begin position="154"/>
        <end position="174"/>
    </location>
</feature>
<keyword evidence="3 6" id="KW-0812">Transmembrane</keyword>
<protein>
    <recommendedName>
        <fullName evidence="6">WAT1-related protein</fullName>
    </recommendedName>
</protein>
<gene>
    <name evidence="8" type="ORF">M0R45_032587</name>
</gene>
<reference evidence="8 9" key="1">
    <citation type="journal article" date="2023" name="G3 (Bethesda)">
        <title>A chromosome-length genome assembly and annotation of blackberry (Rubus argutus, cv. 'Hillquist').</title>
        <authorList>
            <person name="Bruna T."/>
            <person name="Aryal R."/>
            <person name="Dudchenko O."/>
            <person name="Sargent D.J."/>
            <person name="Mead D."/>
            <person name="Buti M."/>
            <person name="Cavallini A."/>
            <person name="Hytonen T."/>
            <person name="Andres J."/>
            <person name="Pham M."/>
            <person name="Weisz D."/>
            <person name="Mascagni F."/>
            <person name="Usai G."/>
            <person name="Natali L."/>
            <person name="Bassil N."/>
            <person name="Fernandez G.E."/>
            <person name="Lomsadze A."/>
            <person name="Armour M."/>
            <person name="Olukolu B."/>
            <person name="Poorten T."/>
            <person name="Britton C."/>
            <person name="Davik J."/>
            <person name="Ashrafi H."/>
            <person name="Aiden E.L."/>
            <person name="Borodovsky M."/>
            <person name="Worthington M."/>
        </authorList>
    </citation>
    <scope>NUCLEOTIDE SEQUENCE [LARGE SCALE GENOMIC DNA]</scope>
    <source>
        <strain evidence="8">PI 553951</strain>
    </source>
</reference>
<proteinExistence type="inferred from homology"/>
<feature type="domain" description="EamA" evidence="7">
    <location>
        <begin position="23"/>
        <end position="164"/>
    </location>
</feature>
<comment type="subcellular location">
    <subcellularLocation>
        <location evidence="1 6">Membrane</location>
        <topology evidence="1 6">Multi-pass membrane protein</topology>
    </subcellularLocation>
</comment>
<keyword evidence="4 6" id="KW-1133">Transmembrane helix</keyword>
<feature type="transmembrane region" description="Helical" evidence="6">
    <location>
        <begin position="290"/>
        <end position="309"/>
    </location>
</feature>
<feature type="transmembrane region" description="Helical" evidence="6">
    <location>
        <begin position="114"/>
        <end position="133"/>
    </location>
</feature>
<evidence type="ECO:0000313" key="8">
    <source>
        <dbReference type="EMBL" id="KAK9924205.1"/>
    </source>
</evidence>
<feature type="transmembrane region" description="Helical" evidence="6">
    <location>
        <begin position="21"/>
        <end position="40"/>
    </location>
</feature>
<feature type="transmembrane region" description="Helical" evidence="6">
    <location>
        <begin position="315"/>
        <end position="334"/>
    </location>
</feature>
<evidence type="ECO:0000256" key="6">
    <source>
        <dbReference type="RuleBase" id="RU363077"/>
    </source>
</evidence>
<evidence type="ECO:0000256" key="1">
    <source>
        <dbReference type="ARBA" id="ARBA00004141"/>
    </source>
</evidence>
<feature type="transmembrane region" description="Helical" evidence="6">
    <location>
        <begin position="258"/>
        <end position="278"/>
    </location>
</feature>
<dbReference type="Proteomes" id="UP001457282">
    <property type="component" value="Unassembled WGS sequence"/>
</dbReference>
<feature type="transmembrane region" description="Helical" evidence="6">
    <location>
        <begin position="52"/>
        <end position="73"/>
    </location>
</feature>
<dbReference type="AlphaFoldDB" id="A0AAW1WJQ9"/>
<evidence type="ECO:0000256" key="2">
    <source>
        <dbReference type="ARBA" id="ARBA00007635"/>
    </source>
</evidence>
<evidence type="ECO:0000259" key="7">
    <source>
        <dbReference type="Pfam" id="PF00892"/>
    </source>
</evidence>
<feature type="transmembrane region" description="Helical" evidence="6">
    <location>
        <begin position="226"/>
        <end position="246"/>
    </location>
</feature>
<dbReference type="EMBL" id="JBEDUW010000006">
    <property type="protein sequence ID" value="KAK9924205.1"/>
    <property type="molecule type" value="Genomic_DNA"/>
</dbReference>
<dbReference type="GO" id="GO:0022857">
    <property type="term" value="F:transmembrane transporter activity"/>
    <property type="evidence" value="ECO:0007669"/>
    <property type="project" value="InterPro"/>
</dbReference>
<accession>A0AAW1WJQ9</accession>
<evidence type="ECO:0000313" key="9">
    <source>
        <dbReference type="Proteomes" id="UP001457282"/>
    </source>
</evidence>
<sequence>MQMEEQRVKGSSKRDRVIEEWKPYILCIFSNVCFAGFNIVSRVSLDKGTSHYVLVVYGHAFGTLATALLAFLFERKNESKINVPILRNVFFLGLLGAVLGRTLFYMGLEYTAPAFASAMGNIIPSITFILAVLCRMEQFNILNLGTQAKIGGTLVAFAGAALMTLYKGIPIISMHTENSHQTAAASKLSTDREWIKGSLVLIVSYSSLAAFYILQTTTIKMYPAPITLTSLTCLSGTLLSTIMAAILDHKASSWKLSWNTLFAPMYSGIVIYGITIYVQTLVVRTKGPVFMTAFRPLATIVVAIMGLFILGEAIYLGSVLGASLIVLGLYATLWGKRKEKEKSREHRVSQQANEINLQK</sequence>
<evidence type="ECO:0000256" key="5">
    <source>
        <dbReference type="ARBA" id="ARBA00023136"/>
    </source>
</evidence>
<organism evidence="8 9">
    <name type="scientific">Rubus argutus</name>
    <name type="common">Southern blackberry</name>
    <dbReference type="NCBI Taxonomy" id="59490"/>
    <lineage>
        <taxon>Eukaryota</taxon>
        <taxon>Viridiplantae</taxon>
        <taxon>Streptophyta</taxon>
        <taxon>Embryophyta</taxon>
        <taxon>Tracheophyta</taxon>
        <taxon>Spermatophyta</taxon>
        <taxon>Magnoliopsida</taxon>
        <taxon>eudicotyledons</taxon>
        <taxon>Gunneridae</taxon>
        <taxon>Pentapetalae</taxon>
        <taxon>rosids</taxon>
        <taxon>fabids</taxon>
        <taxon>Rosales</taxon>
        <taxon>Rosaceae</taxon>
        <taxon>Rosoideae</taxon>
        <taxon>Rosoideae incertae sedis</taxon>
        <taxon>Rubus</taxon>
    </lineage>
</organism>
<dbReference type="SUPFAM" id="SSF103481">
    <property type="entry name" value="Multidrug resistance efflux transporter EmrE"/>
    <property type="match status" value="1"/>
</dbReference>
<dbReference type="PANTHER" id="PTHR31218">
    <property type="entry name" value="WAT1-RELATED PROTEIN"/>
    <property type="match status" value="1"/>
</dbReference>
<keyword evidence="5 6" id="KW-0472">Membrane</keyword>
<dbReference type="InterPro" id="IPR000620">
    <property type="entry name" value="EamA_dom"/>
</dbReference>
<comment type="caution">
    <text evidence="8">The sequence shown here is derived from an EMBL/GenBank/DDBJ whole genome shotgun (WGS) entry which is preliminary data.</text>
</comment>
<evidence type="ECO:0000256" key="3">
    <source>
        <dbReference type="ARBA" id="ARBA00022692"/>
    </source>
</evidence>